<dbReference type="GO" id="GO:0009538">
    <property type="term" value="C:photosystem I reaction center"/>
    <property type="evidence" value="ECO:0007669"/>
    <property type="project" value="InterPro"/>
</dbReference>
<accession>A0A2U9NTD1</accession>
<keyword evidence="6" id="KW-0472">Membrane</keyword>
<evidence type="ECO:0000256" key="2">
    <source>
        <dbReference type="ARBA" id="ARBA00004170"/>
    </source>
</evidence>
<dbReference type="Pfam" id="PF02427">
    <property type="entry name" value="PSI_PsaE"/>
    <property type="match status" value="1"/>
</dbReference>
<comment type="function">
    <text evidence="1">Stabilizes the interaction between PsaC and the PSI core, assists the docking of the ferredoxin to PSI and interacts with ferredoxin-NADP oxidoreductase.</text>
</comment>
<evidence type="ECO:0000256" key="6">
    <source>
        <dbReference type="ARBA" id="ARBA00023136"/>
    </source>
</evidence>
<geneLocation type="chloroplast" evidence="8"/>
<dbReference type="EMBL" id="MG755807">
    <property type="protein sequence ID" value="AWT40400.1"/>
    <property type="molecule type" value="Genomic_DNA"/>
</dbReference>
<keyword evidence="4" id="KW-0602">Photosynthesis</keyword>
<proteinExistence type="inferred from homology"/>
<protein>
    <submittedName>
        <fullName evidence="8">Photosystem I subunit IV</fullName>
    </submittedName>
</protein>
<evidence type="ECO:0000256" key="3">
    <source>
        <dbReference type="ARBA" id="ARBA00007501"/>
    </source>
</evidence>
<dbReference type="Gene3D" id="2.30.30.50">
    <property type="match status" value="1"/>
</dbReference>
<organism evidence="8">
    <name type="scientific">Astrosyne radiata</name>
    <dbReference type="NCBI Taxonomy" id="1158023"/>
    <lineage>
        <taxon>Eukaryota</taxon>
        <taxon>Sar</taxon>
        <taxon>Stramenopiles</taxon>
        <taxon>Ochrophyta</taxon>
        <taxon>Bacillariophyta</taxon>
        <taxon>Fragilariophyceae</taxon>
        <taxon>Fragilariophycidae</taxon>
        <taxon>Cyclophorales</taxon>
        <taxon>Cyclophoraceae</taxon>
        <taxon>Astrosyne</taxon>
    </lineage>
</organism>
<dbReference type="AlphaFoldDB" id="A0A2U9NTD1"/>
<dbReference type="PANTHER" id="PTHR34549">
    <property type="entry name" value="PHOTOSYSTEM I REACTION CENTER SUBUNIT IV A, CHLOROPLASTIC-RELATED"/>
    <property type="match status" value="1"/>
</dbReference>
<keyword evidence="8" id="KW-0934">Plastid</keyword>
<evidence type="ECO:0000313" key="8">
    <source>
        <dbReference type="EMBL" id="AWT40400.1"/>
    </source>
</evidence>
<sequence>MRGSKVFILRKHSFWHKKIGVVSSVTLDSELLYKISVKFDSVNYSGSNTSTFAPYELVILPVNKVDQLYELITS</sequence>
<dbReference type="InterPro" id="IPR003375">
    <property type="entry name" value="PSI_PsaE"/>
</dbReference>
<name>A0A2U9NTD1_9STRA</name>
<dbReference type="InterPro" id="IPR008990">
    <property type="entry name" value="Elect_transpt_acc-like_dom_sf"/>
</dbReference>
<dbReference type="SUPFAM" id="SSF50090">
    <property type="entry name" value="Electron transport accessory proteins"/>
    <property type="match status" value="1"/>
</dbReference>
<dbReference type="GO" id="GO:0015979">
    <property type="term" value="P:photosynthesis"/>
    <property type="evidence" value="ECO:0007669"/>
    <property type="project" value="UniProtKB-KW"/>
</dbReference>
<evidence type="ECO:0000313" key="7">
    <source>
        <dbReference type="EMBL" id="AWT40325.1"/>
    </source>
</evidence>
<dbReference type="GeneID" id="36960247"/>
<dbReference type="RefSeq" id="YP_009497612.1">
    <property type="nucleotide sequence ID" value="NC_038008.1"/>
</dbReference>
<comment type="similarity">
    <text evidence="3">Belongs to the PsaE family.</text>
</comment>
<comment type="subcellular location">
    <subcellularLocation>
        <location evidence="2">Membrane</location>
        <topology evidence="2">Peripheral membrane protein</topology>
    </subcellularLocation>
</comment>
<reference evidence="8" key="1">
    <citation type="journal article" date="2018" name="Adv. Bot. Res.">
        <title>Evolution of the Plastid Genomes in Diatoms.</title>
        <authorList>
            <person name="Yu M."/>
            <person name="Ashworth M.P."/>
            <person name="Hajrah N.H."/>
            <person name="Khiyami M.A."/>
            <person name="Sabir M.J."/>
            <person name="Alhebshi A.M."/>
            <person name="Al-Malki A.L."/>
            <person name="Sabir J.S.M."/>
            <person name="Theriot E.C."/>
            <person name="Jansen R.K."/>
        </authorList>
    </citation>
    <scope>NUCLEOTIDE SEQUENCE</scope>
</reference>
<evidence type="ECO:0000256" key="5">
    <source>
        <dbReference type="ARBA" id="ARBA00022836"/>
    </source>
</evidence>
<keyword evidence="8" id="KW-0150">Chloroplast</keyword>
<dbReference type="EMBL" id="MG755807">
    <property type="protein sequence ID" value="AWT40325.1"/>
    <property type="molecule type" value="Genomic_DNA"/>
</dbReference>
<keyword evidence="5" id="KW-0603">Photosystem I</keyword>
<dbReference type="PANTHER" id="PTHR34549:SF2">
    <property type="entry name" value="PHOTOSYSTEM I SUBUNIT IV"/>
    <property type="match status" value="1"/>
</dbReference>
<evidence type="ECO:0000256" key="4">
    <source>
        <dbReference type="ARBA" id="ARBA00022531"/>
    </source>
</evidence>
<gene>
    <name evidence="7" type="primary">psaE</name>
</gene>
<evidence type="ECO:0000256" key="1">
    <source>
        <dbReference type="ARBA" id="ARBA00001993"/>
    </source>
</evidence>